<reference evidence="2" key="1">
    <citation type="submission" date="2016-05" db="EMBL/GenBank/DDBJ databases">
        <authorList>
            <person name="Naeem Raeece"/>
        </authorList>
    </citation>
    <scope>NUCLEOTIDE SEQUENCE [LARGE SCALE GENOMIC DNA]</scope>
</reference>
<dbReference type="AlphaFoldDB" id="A0A1A8Z6V4"/>
<accession>A0A1A8Z6V4</accession>
<dbReference type="Proteomes" id="UP000078550">
    <property type="component" value="Unassembled WGS sequence"/>
</dbReference>
<evidence type="ECO:0000313" key="2">
    <source>
        <dbReference type="Proteomes" id="UP000078550"/>
    </source>
</evidence>
<organism evidence="1 2">
    <name type="scientific">Plasmodium ovale wallikeri</name>
    <dbReference type="NCBI Taxonomy" id="864142"/>
    <lineage>
        <taxon>Eukaryota</taxon>
        <taxon>Sar</taxon>
        <taxon>Alveolata</taxon>
        <taxon>Apicomplexa</taxon>
        <taxon>Aconoidasida</taxon>
        <taxon>Haemosporida</taxon>
        <taxon>Plasmodiidae</taxon>
        <taxon>Plasmodium</taxon>
        <taxon>Plasmodium (Plasmodium)</taxon>
    </lineage>
</organism>
<name>A0A1A8Z6V4_PLAOA</name>
<dbReference type="EMBL" id="FLRE01000145">
    <property type="protein sequence ID" value="SBT39556.1"/>
    <property type="molecule type" value="Genomic_DNA"/>
</dbReference>
<protein>
    <submittedName>
        <fullName evidence="1">Uncharacterized protein</fullName>
    </submittedName>
</protein>
<sequence length="421" mass="49551">MYTHMRVYKGIFERERVKHYWQYAVAQSGDSRTDLRSGYDVVSTQFGSGSSAVHTLIKRFSDAALTLLRHCLSTCCKETLPPREKMKGGNNVRKRVEPRTVFYYEVYQKLRTYYECAINEKERKNKKFFKKKGTISELKKIQDDLVNSFDTNVEIFSNPFHFLTYEEEDVNKNELKNYLGNNYPNMISMMDDIVKCSIIVNRNVYAVCELFNEVYLRIEKENIVSEMTKSMYICEFFKECIEKENLIIMIILEILKYINRNQKIGVSPEHGHKFSKAEYYSEREDNYTDNELKKNEDIKTSSVQSSATNNSIGSLNISRKISKNSINRKINSDRFSLYILISMTENDFVENIFSEIDRILKFLVKHDDTYFKIDHVFNYKMLTCQILLLTKLKISVGKHFQISKRSRTYSARFAKDPSPTL</sequence>
<evidence type="ECO:0000313" key="1">
    <source>
        <dbReference type="EMBL" id="SBT39556.1"/>
    </source>
</evidence>
<gene>
    <name evidence="1" type="ORF">POVWA2_037990</name>
</gene>
<proteinExistence type="predicted"/>